<name>A0A9D0YYJ2_9FIRM</name>
<accession>A0A9D0YYJ2</accession>
<evidence type="ECO:0000313" key="1">
    <source>
        <dbReference type="EMBL" id="HIQ64332.1"/>
    </source>
</evidence>
<comment type="caution">
    <text evidence="1">The sequence shown here is derived from an EMBL/GenBank/DDBJ whole genome shotgun (WGS) entry which is preliminary data.</text>
</comment>
<dbReference type="EMBL" id="DVFU01000024">
    <property type="protein sequence ID" value="HIQ64332.1"/>
    <property type="molecule type" value="Genomic_DNA"/>
</dbReference>
<reference evidence="1" key="1">
    <citation type="submission" date="2020-10" db="EMBL/GenBank/DDBJ databases">
        <authorList>
            <person name="Gilroy R."/>
        </authorList>
    </citation>
    <scope>NUCLEOTIDE SEQUENCE</scope>
    <source>
        <strain evidence="1">CHK165-10780</strain>
    </source>
</reference>
<protein>
    <submittedName>
        <fullName evidence="1">DUF1287 domain-containing protein</fullName>
    </submittedName>
</protein>
<organism evidence="1 2">
    <name type="scientific">Candidatus Faecenecus gallistercoris</name>
    <dbReference type="NCBI Taxonomy" id="2840793"/>
    <lineage>
        <taxon>Bacteria</taxon>
        <taxon>Bacillati</taxon>
        <taxon>Bacillota</taxon>
        <taxon>Bacillota incertae sedis</taxon>
        <taxon>Candidatus Faecenecus</taxon>
    </lineage>
</organism>
<gene>
    <name evidence="1" type="ORF">IAC85_01180</name>
</gene>
<evidence type="ECO:0000313" key="2">
    <source>
        <dbReference type="Proteomes" id="UP000886725"/>
    </source>
</evidence>
<sequence>MSKKKVRFLLLIVFLLIVLVLGYYVLYTINYIPHKKYSNADFGIEPYISKVDMDQDGLDDQSDILEGVREYIATKPHYQSKYYDGGYPDDRNGVCTDVVAFGLLHAGYDLRNLVYEDVQENRDAYNIETIDRNIDFRRVRNLKVYFARNVISLTTDVSDIAEWQGGDIVVFENHIGIVSDYRNRNGVPFLIHNGSNFQRYYEEDVLEIRDDIVGHYRMS</sequence>
<proteinExistence type="predicted"/>
<dbReference type="Pfam" id="PF06940">
    <property type="entry name" value="DUF1287"/>
    <property type="match status" value="1"/>
</dbReference>
<dbReference type="AlphaFoldDB" id="A0A9D0YYJ2"/>
<reference evidence="1" key="2">
    <citation type="journal article" date="2021" name="PeerJ">
        <title>Extensive microbial diversity within the chicken gut microbiome revealed by metagenomics and culture.</title>
        <authorList>
            <person name="Gilroy R."/>
            <person name="Ravi A."/>
            <person name="Getino M."/>
            <person name="Pursley I."/>
            <person name="Horton D.L."/>
            <person name="Alikhan N.F."/>
            <person name="Baker D."/>
            <person name="Gharbi K."/>
            <person name="Hall N."/>
            <person name="Watson M."/>
            <person name="Adriaenssens E.M."/>
            <person name="Foster-Nyarko E."/>
            <person name="Jarju S."/>
            <person name="Secka A."/>
            <person name="Antonio M."/>
            <person name="Oren A."/>
            <person name="Chaudhuri R.R."/>
            <person name="La Ragione R."/>
            <person name="Hildebrand F."/>
            <person name="Pallen M.J."/>
        </authorList>
    </citation>
    <scope>NUCLEOTIDE SEQUENCE</scope>
    <source>
        <strain evidence="1">CHK165-10780</strain>
    </source>
</reference>
<dbReference type="InterPro" id="IPR009706">
    <property type="entry name" value="DUF1287"/>
</dbReference>
<dbReference type="Proteomes" id="UP000886725">
    <property type="component" value="Unassembled WGS sequence"/>
</dbReference>